<evidence type="ECO:0000313" key="3">
    <source>
        <dbReference type="EMBL" id="MFD0855994.1"/>
    </source>
</evidence>
<name>A0ABW3CQZ4_9ACTN</name>
<accession>A0ABW3CQZ4</accession>
<reference evidence="4" key="1">
    <citation type="journal article" date="2019" name="Int. J. Syst. Evol. Microbiol.">
        <title>The Global Catalogue of Microorganisms (GCM) 10K type strain sequencing project: providing services to taxonomists for standard genome sequencing and annotation.</title>
        <authorList>
            <consortium name="The Broad Institute Genomics Platform"/>
            <consortium name="The Broad Institute Genome Sequencing Center for Infectious Disease"/>
            <person name="Wu L."/>
            <person name="Ma J."/>
        </authorList>
    </citation>
    <scope>NUCLEOTIDE SEQUENCE [LARGE SCALE GENOMIC DNA]</scope>
    <source>
        <strain evidence="4">JCM 31696</strain>
    </source>
</reference>
<dbReference type="PANTHER" id="PTHR11712">
    <property type="entry name" value="POLYKETIDE SYNTHASE-RELATED"/>
    <property type="match status" value="1"/>
</dbReference>
<protein>
    <submittedName>
        <fullName evidence="3">Beta-ketoacyl-ACP synthase</fullName>
    </submittedName>
</protein>
<dbReference type="Pfam" id="PF02801">
    <property type="entry name" value="Ketoacyl-synt_C"/>
    <property type="match status" value="1"/>
</dbReference>
<feature type="domain" description="Beta-ketoacyl synthase C-terminal" evidence="2">
    <location>
        <begin position="4"/>
        <end position="44"/>
    </location>
</feature>
<dbReference type="SUPFAM" id="SSF53901">
    <property type="entry name" value="Thiolase-like"/>
    <property type="match status" value="1"/>
</dbReference>
<dbReference type="EMBL" id="JBHTIR010003897">
    <property type="protein sequence ID" value="MFD0855994.1"/>
    <property type="molecule type" value="Genomic_DNA"/>
</dbReference>
<comment type="caution">
    <text evidence="3">The sequence shown here is derived from an EMBL/GenBank/DDBJ whole genome shotgun (WGS) entry which is preliminary data.</text>
</comment>
<evidence type="ECO:0000313" key="4">
    <source>
        <dbReference type="Proteomes" id="UP001597083"/>
    </source>
</evidence>
<evidence type="ECO:0000256" key="1">
    <source>
        <dbReference type="ARBA" id="ARBA00022679"/>
    </source>
</evidence>
<dbReference type="InterPro" id="IPR014031">
    <property type="entry name" value="Ketoacyl_synth_C"/>
</dbReference>
<dbReference type="Proteomes" id="UP001597083">
    <property type="component" value="Unassembled WGS sequence"/>
</dbReference>
<keyword evidence="4" id="KW-1185">Reference proteome</keyword>
<gene>
    <name evidence="3" type="ORF">ACFQ07_27390</name>
</gene>
<dbReference type="InterPro" id="IPR016039">
    <property type="entry name" value="Thiolase-like"/>
</dbReference>
<keyword evidence="1" id="KW-0808">Transferase</keyword>
<dbReference type="Gene3D" id="3.40.47.10">
    <property type="match status" value="1"/>
</dbReference>
<sequence>ANDLVITGTKSMTGHLLGGAGALESVITLFSLKERLVPPTANLEDPDDEVDLDIVHGEPRRLPDGPLAALNNSFGFGGHNVSVAFRSA</sequence>
<evidence type="ECO:0000259" key="2">
    <source>
        <dbReference type="Pfam" id="PF02801"/>
    </source>
</evidence>
<organism evidence="3 4">
    <name type="scientific">Actinomadura adrarensis</name>
    <dbReference type="NCBI Taxonomy" id="1819600"/>
    <lineage>
        <taxon>Bacteria</taxon>
        <taxon>Bacillati</taxon>
        <taxon>Actinomycetota</taxon>
        <taxon>Actinomycetes</taxon>
        <taxon>Streptosporangiales</taxon>
        <taxon>Thermomonosporaceae</taxon>
        <taxon>Actinomadura</taxon>
    </lineage>
</organism>
<proteinExistence type="predicted"/>
<dbReference type="PANTHER" id="PTHR11712:SF336">
    <property type="entry name" value="3-OXOACYL-[ACYL-CARRIER-PROTEIN] SYNTHASE, MITOCHONDRIAL"/>
    <property type="match status" value="1"/>
</dbReference>
<feature type="non-terminal residue" evidence="3">
    <location>
        <position position="1"/>
    </location>
</feature>
<dbReference type="InterPro" id="IPR000794">
    <property type="entry name" value="Beta-ketoacyl_synthase"/>
</dbReference>